<dbReference type="PROSITE" id="PS50122">
    <property type="entry name" value="CHEB"/>
    <property type="match status" value="1"/>
</dbReference>
<name>A0ABR7J7G5_9FLAO</name>
<dbReference type="EC" id="3.1.1.61" evidence="2"/>
<feature type="active site" evidence="4">
    <location>
        <position position="37"/>
    </location>
</feature>
<feature type="active site" evidence="4">
    <location>
        <position position="130"/>
    </location>
</feature>
<organism evidence="6 7">
    <name type="scientific">Flavobacterium kayseriense</name>
    <dbReference type="NCBI Taxonomy" id="2764714"/>
    <lineage>
        <taxon>Bacteria</taxon>
        <taxon>Pseudomonadati</taxon>
        <taxon>Bacteroidota</taxon>
        <taxon>Flavobacteriia</taxon>
        <taxon>Flavobacteriales</taxon>
        <taxon>Flavobacteriaceae</taxon>
        <taxon>Flavobacterium</taxon>
    </lineage>
</organism>
<evidence type="ECO:0000256" key="1">
    <source>
        <dbReference type="ARBA" id="ARBA00022801"/>
    </source>
</evidence>
<keyword evidence="7" id="KW-1185">Reference proteome</keyword>
<evidence type="ECO:0000256" key="3">
    <source>
        <dbReference type="ARBA" id="ARBA00048267"/>
    </source>
</evidence>
<dbReference type="CDD" id="cd16433">
    <property type="entry name" value="CheB"/>
    <property type="match status" value="1"/>
</dbReference>
<feature type="active site" evidence="4">
    <location>
        <position position="10"/>
    </location>
</feature>
<dbReference type="Gene3D" id="3.40.50.180">
    <property type="entry name" value="Methylesterase CheB, C-terminal domain"/>
    <property type="match status" value="1"/>
</dbReference>
<reference evidence="6 7" key="1">
    <citation type="submission" date="2020-08" db="EMBL/GenBank/DDBJ databases">
        <title>Description of novel Flavobacterium F-380 isolate.</title>
        <authorList>
            <person name="Saticioglu I.B."/>
            <person name="Duman M."/>
            <person name="Altun S."/>
        </authorList>
    </citation>
    <scope>NUCLEOTIDE SEQUENCE [LARGE SCALE GENOMIC DNA]</scope>
    <source>
        <strain evidence="6 7">F-380</strain>
    </source>
</reference>
<evidence type="ECO:0000313" key="7">
    <source>
        <dbReference type="Proteomes" id="UP000629963"/>
    </source>
</evidence>
<dbReference type="RefSeq" id="WP_187009971.1">
    <property type="nucleotide sequence ID" value="NZ_JACRUI010000002.1"/>
</dbReference>
<proteinExistence type="predicted"/>
<keyword evidence="4" id="KW-0145">Chemotaxis</keyword>
<dbReference type="InterPro" id="IPR000673">
    <property type="entry name" value="Sig_transdc_resp-reg_Me-estase"/>
</dbReference>
<evidence type="ECO:0000256" key="2">
    <source>
        <dbReference type="ARBA" id="ARBA00039140"/>
    </source>
</evidence>
<comment type="caution">
    <text evidence="6">The sequence shown here is derived from an EMBL/GenBank/DDBJ whole genome shotgun (WGS) entry which is preliminary data.</text>
</comment>
<dbReference type="EMBL" id="JACRUJ010000002">
    <property type="protein sequence ID" value="MBC5841386.1"/>
    <property type="molecule type" value="Genomic_DNA"/>
</dbReference>
<comment type="catalytic activity">
    <reaction evidence="3">
        <text>[protein]-L-glutamate 5-O-methyl ester + H2O = L-glutamyl-[protein] + methanol + H(+)</text>
        <dbReference type="Rhea" id="RHEA:23236"/>
        <dbReference type="Rhea" id="RHEA-COMP:10208"/>
        <dbReference type="Rhea" id="RHEA-COMP:10311"/>
        <dbReference type="ChEBI" id="CHEBI:15377"/>
        <dbReference type="ChEBI" id="CHEBI:15378"/>
        <dbReference type="ChEBI" id="CHEBI:17790"/>
        <dbReference type="ChEBI" id="CHEBI:29973"/>
        <dbReference type="ChEBI" id="CHEBI:82795"/>
        <dbReference type="EC" id="3.1.1.61"/>
    </reaction>
</comment>
<evidence type="ECO:0000313" key="6">
    <source>
        <dbReference type="EMBL" id="MBC5841386.1"/>
    </source>
</evidence>
<sequence>MNDVILIGGSAGAFDCILTILKGLDKSIDTPIVIVLHRLKNAESIFEAILQSNTHYRVKEIENNDPLQKGILYTVPSDYHVLLESDLSISLDVSEAVNYSRPSIDVIFESFSLILKERCLAILLSGSNNDGATGLKIIAENHGTTVIQDCTEADYDNMPNAAKKIYKYHLELNTINIIKLLNNEYK</sequence>
<evidence type="ECO:0000256" key="4">
    <source>
        <dbReference type="PROSITE-ProRule" id="PRU00050"/>
    </source>
</evidence>
<protein>
    <recommendedName>
        <fullName evidence="2">protein-glutamate methylesterase</fullName>
        <ecNumber evidence="2">3.1.1.61</ecNumber>
    </recommendedName>
</protein>
<keyword evidence="1 4" id="KW-0378">Hydrolase</keyword>
<dbReference type="SUPFAM" id="SSF52738">
    <property type="entry name" value="Methylesterase CheB, C-terminal domain"/>
    <property type="match status" value="1"/>
</dbReference>
<feature type="domain" description="CheB-type methylesterase" evidence="5">
    <location>
        <begin position="1"/>
        <end position="162"/>
    </location>
</feature>
<dbReference type="InterPro" id="IPR035909">
    <property type="entry name" value="CheB_C"/>
</dbReference>
<gene>
    <name evidence="6" type="ORF">H8R23_08200</name>
</gene>
<dbReference type="PANTHER" id="PTHR42872">
    <property type="entry name" value="PROTEIN-GLUTAMATE METHYLESTERASE/PROTEIN-GLUTAMINE GLUTAMINASE"/>
    <property type="match status" value="1"/>
</dbReference>
<evidence type="ECO:0000259" key="5">
    <source>
        <dbReference type="PROSITE" id="PS50122"/>
    </source>
</evidence>
<dbReference type="PANTHER" id="PTHR42872:SF6">
    <property type="entry name" value="PROTEIN-GLUTAMATE METHYLESTERASE_PROTEIN-GLUTAMINE GLUTAMINASE"/>
    <property type="match status" value="1"/>
</dbReference>
<dbReference type="Proteomes" id="UP000629963">
    <property type="component" value="Unassembled WGS sequence"/>
</dbReference>
<accession>A0ABR7J7G5</accession>
<dbReference type="Pfam" id="PF01339">
    <property type="entry name" value="CheB_methylest"/>
    <property type="match status" value="1"/>
</dbReference>